<organism evidence="3 4">
    <name type="scientific">Catenibacillus scindens</name>
    <dbReference type="NCBI Taxonomy" id="673271"/>
    <lineage>
        <taxon>Bacteria</taxon>
        <taxon>Bacillati</taxon>
        <taxon>Bacillota</taxon>
        <taxon>Clostridia</taxon>
        <taxon>Lachnospirales</taxon>
        <taxon>Lachnospiraceae</taxon>
        <taxon>Catenibacillus</taxon>
    </lineage>
</organism>
<accession>A0A7W8HD91</accession>
<keyword evidence="3" id="KW-0456">Lyase</keyword>
<protein>
    <submittedName>
        <fullName evidence="3">Lactoylglutathione lyase</fullName>
        <ecNumber evidence="3">4.4.1.5</ecNumber>
    </submittedName>
</protein>
<dbReference type="GO" id="GO:0046872">
    <property type="term" value="F:metal ion binding"/>
    <property type="evidence" value="ECO:0007669"/>
    <property type="project" value="UniProtKB-KW"/>
</dbReference>
<sequence length="129" mass="14681">MENYLISGLAHIGVFTTDAKKCAQFYEKHLGFRPYYSYEANGLHLEFVECGRCIIEFVENEGCGHTGTVDHIALEVQGIEALVEKLKSEGITFETEEITKMPDFYPNGVKNIFFRGPAGERIELFDYSR</sequence>
<keyword evidence="4" id="KW-1185">Reference proteome</keyword>
<dbReference type="AlphaFoldDB" id="A0A7W8HD91"/>
<dbReference type="GO" id="GO:0004462">
    <property type="term" value="F:lactoylglutathione lyase activity"/>
    <property type="evidence" value="ECO:0007669"/>
    <property type="project" value="UniProtKB-EC"/>
</dbReference>
<proteinExistence type="predicted"/>
<evidence type="ECO:0000313" key="3">
    <source>
        <dbReference type="EMBL" id="MBB5265848.1"/>
    </source>
</evidence>
<name>A0A7W8HD91_9FIRM</name>
<dbReference type="Pfam" id="PF00903">
    <property type="entry name" value="Glyoxalase"/>
    <property type="match status" value="1"/>
</dbReference>
<dbReference type="RefSeq" id="WP_183775972.1">
    <property type="nucleotide sequence ID" value="NZ_CAWVEG010000037.1"/>
</dbReference>
<reference evidence="3 4" key="1">
    <citation type="submission" date="2020-08" db="EMBL/GenBank/DDBJ databases">
        <title>Genomic Encyclopedia of Type Strains, Phase IV (KMG-IV): sequencing the most valuable type-strain genomes for metagenomic binning, comparative biology and taxonomic classification.</title>
        <authorList>
            <person name="Goeker M."/>
        </authorList>
    </citation>
    <scope>NUCLEOTIDE SEQUENCE [LARGE SCALE GENOMIC DNA]</scope>
    <source>
        <strain evidence="3 4">DSM 106146</strain>
    </source>
</reference>
<keyword evidence="1" id="KW-0479">Metal-binding</keyword>
<dbReference type="InterPro" id="IPR051785">
    <property type="entry name" value="MMCE/EMCE_epimerase"/>
</dbReference>
<evidence type="ECO:0000313" key="4">
    <source>
        <dbReference type="Proteomes" id="UP000543642"/>
    </source>
</evidence>
<feature type="domain" description="VOC" evidence="2">
    <location>
        <begin position="8"/>
        <end position="127"/>
    </location>
</feature>
<dbReference type="EMBL" id="JACHFW010000015">
    <property type="protein sequence ID" value="MBB5265848.1"/>
    <property type="molecule type" value="Genomic_DNA"/>
</dbReference>
<dbReference type="GO" id="GO:0046491">
    <property type="term" value="P:L-methylmalonyl-CoA metabolic process"/>
    <property type="evidence" value="ECO:0007669"/>
    <property type="project" value="TreeGrafter"/>
</dbReference>
<dbReference type="Gene3D" id="3.10.180.10">
    <property type="entry name" value="2,3-Dihydroxybiphenyl 1,2-Dioxygenase, domain 1"/>
    <property type="match status" value="1"/>
</dbReference>
<dbReference type="SUPFAM" id="SSF54593">
    <property type="entry name" value="Glyoxalase/Bleomycin resistance protein/Dihydroxybiphenyl dioxygenase"/>
    <property type="match status" value="1"/>
</dbReference>
<dbReference type="InterPro" id="IPR004360">
    <property type="entry name" value="Glyas_Fos-R_dOase_dom"/>
</dbReference>
<dbReference type="PANTHER" id="PTHR43048">
    <property type="entry name" value="METHYLMALONYL-COA EPIMERASE"/>
    <property type="match status" value="1"/>
</dbReference>
<comment type="caution">
    <text evidence="3">The sequence shown here is derived from an EMBL/GenBank/DDBJ whole genome shotgun (WGS) entry which is preliminary data.</text>
</comment>
<dbReference type="PANTHER" id="PTHR43048:SF3">
    <property type="entry name" value="METHYLMALONYL-COA EPIMERASE, MITOCHONDRIAL"/>
    <property type="match status" value="1"/>
</dbReference>
<evidence type="ECO:0000256" key="1">
    <source>
        <dbReference type="ARBA" id="ARBA00022723"/>
    </source>
</evidence>
<dbReference type="GO" id="GO:0004493">
    <property type="term" value="F:methylmalonyl-CoA epimerase activity"/>
    <property type="evidence" value="ECO:0007669"/>
    <property type="project" value="TreeGrafter"/>
</dbReference>
<dbReference type="InterPro" id="IPR029068">
    <property type="entry name" value="Glyas_Bleomycin-R_OHBP_Dase"/>
</dbReference>
<gene>
    <name evidence="3" type="ORF">HNP82_002999</name>
</gene>
<evidence type="ECO:0000259" key="2">
    <source>
        <dbReference type="PROSITE" id="PS51819"/>
    </source>
</evidence>
<dbReference type="InterPro" id="IPR037523">
    <property type="entry name" value="VOC_core"/>
</dbReference>
<dbReference type="CDD" id="cd06587">
    <property type="entry name" value="VOC"/>
    <property type="match status" value="1"/>
</dbReference>
<dbReference type="PROSITE" id="PS51819">
    <property type="entry name" value="VOC"/>
    <property type="match status" value="1"/>
</dbReference>
<dbReference type="EC" id="4.4.1.5" evidence="3"/>
<dbReference type="Proteomes" id="UP000543642">
    <property type="component" value="Unassembled WGS sequence"/>
</dbReference>